<protein>
    <recommendedName>
        <fullName evidence="1">Tc1-like transposase DDE domain-containing protein</fullName>
    </recommendedName>
</protein>
<dbReference type="SUPFAM" id="SSF46689">
    <property type="entry name" value="Homeodomain-like"/>
    <property type="match status" value="1"/>
</dbReference>
<feature type="domain" description="Tc1-like transposase DDE" evidence="1">
    <location>
        <begin position="136"/>
        <end position="268"/>
    </location>
</feature>
<dbReference type="EMBL" id="DS566060">
    <property type="status" value="NOT_ANNOTATED_CDS"/>
    <property type="molecule type" value="Genomic_DNA"/>
</dbReference>
<organism evidence="2 3">
    <name type="scientific">Phytophthora ramorum</name>
    <name type="common">Sudden oak death agent</name>
    <dbReference type="NCBI Taxonomy" id="164328"/>
    <lineage>
        <taxon>Eukaryota</taxon>
        <taxon>Sar</taxon>
        <taxon>Stramenopiles</taxon>
        <taxon>Oomycota</taxon>
        <taxon>Peronosporomycetes</taxon>
        <taxon>Peronosporales</taxon>
        <taxon>Peronosporaceae</taxon>
        <taxon>Phytophthora</taxon>
    </lineage>
</organism>
<accession>H3GWB2</accession>
<dbReference type="Proteomes" id="UP000005238">
    <property type="component" value="Unassembled WGS sequence"/>
</dbReference>
<dbReference type="Pfam" id="PF13358">
    <property type="entry name" value="DDE_3"/>
    <property type="match status" value="1"/>
</dbReference>
<dbReference type="OMA" id="IKMEANA"/>
<evidence type="ECO:0000313" key="3">
    <source>
        <dbReference type="Proteomes" id="UP000005238"/>
    </source>
</evidence>
<dbReference type="InterPro" id="IPR009057">
    <property type="entry name" value="Homeodomain-like_sf"/>
</dbReference>
<dbReference type="EnsemblProtists" id="Phyra81756">
    <property type="protein sequence ID" value="Phyra81756"/>
    <property type="gene ID" value="Phyra81756"/>
</dbReference>
<dbReference type="InParanoid" id="H3GWB2"/>
<dbReference type="InterPro" id="IPR036397">
    <property type="entry name" value="RNaseH_sf"/>
</dbReference>
<proteinExistence type="predicted"/>
<name>H3GWB2_PHYRM</name>
<dbReference type="HOGENOM" id="CLU_055211_1_0_1"/>
<dbReference type="STRING" id="164328.H3GWB2"/>
<keyword evidence="3" id="KW-1185">Reference proteome</keyword>
<reference evidence="3" key="1">
    <citation type="journal article" date="2006" name="Science">
        <title>Phytophthora genome sequences uncover evolutionary origins and mechanisms of pathogenesis.</title>
        <authorList>
            <person name="Tyler B.M."/>
            <person name="Tripathy S."/>
            <person name="Zhang X."/>
            <person name="Dehal P."/>
            <person name="Jiang R.H."/>
            <person name="Aerts A."/>
            <person name="Arredondo F.D."/>
            <person name="Baxter L."/>
            <person name="Bensasson D."/>
            <person name="Beynon J.L."/>
            <person name="Chapman J."/>
            <person name="Damasceno C.M."/>
            <person name="Dorrance A.E."/>
            <person name="Dou D."/>
            <person name="Dickerman A.W."/>
            <person name="Dubchak I.L."/>
            <person name="Garbelotto M."/>
            <person name="Gijzen M."/>
            <person name="Gordon S.G."/>
            <person name="Govers F."/>
            <person name="Grunwald N.J."/>
            <person name="Huang W."/>
            <person name="Ivors K.L."/>
            <person name="Jones R.W."/>
            <person name="Kamoun S."/>
            <person name="Krampis K."/>
            <person name="Lamour K.H."/>
            <person name="Lee M.K."/>
            <person name="McDonald W.H."/>
            <person name="Medina M."/>
            <person name="Meijer H.J."/>
            <person name="Nordberg E.K."/>
            <person name="Maclean D.J."/>
            <person name="Ospina-Giraldo M.D."/>
            <person name="Morris P.F."/>
            <person name="Phuntumart V."/>
            <person name="Putnam N.H."/>
            <person name="Rash S."/>
            <person name="Rose J.K."/>
            <person name="Sakihama Y."/>
            <person name="Salamov A.A."/>
            <person name="Savidor A."/>
            <person name="Scheuring C.F."/>
            <person name="Smith B.M."/>
            <person name="Sobral B.W."/>
            <person name="Terry A."/>
            <person name="Torto-Alalibo T.A."/>
            <person name="Win J."/>
            <person name="Xu Z."/>
            <person name="Zhang H."/>
            <person name="Grigoriev I.V."/>
            <person name="Rokhsar D.S."/>
            <person name="Boore J.L."/>
        </authorList>
    </citation>
    <scope>NUCLEOTIDE SEQUENCE [LARGE SCALE GENOMIC DNA]</scope>
    <source>
        <strain evidence="3">Pr102</strain>
    </source>
</reference>
<dbReference type="AlphaFoldDB" id="H3GWB2"/>
<evidence type="ECO:0000313" key="2">
    <source>
        <dbReference type="EnsemblProtists" id="Phyra81756"/>
    </source>
</evidence>
<sequence>MPRTPHPASARARLLDAYRSGDDWMLVAAHNGIPPTSARRIVDGGHVELRPRGGARSSCTKCTPEIDNCTYTLSAMRDMVRFDFGVDLSTSTISNKLIGKVYTIKQPMTCNNNANKEKRKTFAKALRQHMAAGDFIVYYDETNFNVYCKRSQGRAKKGKRATVILPPSKRANLQIQCAVSTEVGLVHYRLEKGSIHMDVNAGFVDEIYDKVKSPITYVEHFQGKKVVVVLDNAPAHSQTEERVEEHDDLSPMCNPIEGCFSVLKAKVDLALSREELVAIRPRGTIAAARMAILKRAAKRCIDCMDLRLVNKMALHCQHAVAAAERLENMQYGT</sequence>
<reference evidence="2" key="2">
    <citation type="submission" date="2015-06" db="UniProtKB">
        <authorList>
            <consortium name="EnsemblProtists"/>
        </authorList>
    </citation>
    <scope>IDENTIFICATION</scope>
    <source>
        <strain evidence="2">Pr102</strain>
    </source>
</reference>
<dbReference type="GO" id="GO:0003676">
    <property type="term" value="F:nucleic acid binding"/>
    <property type="evidence" value="ECO:0007669"/>
    <property type="project" value="InterPro"/>
</dbReference>
<dbReference type="InterPro" id="IPR038717">
    <property type="entry name" value="Tc1-like_DDE_dom"/>
</dbReference>
<dbReference type="Gene3D" id="3.30.420.10">
    <property type="entry name" value="Ribonuclease H-like superfamily/Ribonuclease H"/>
    <property type="match status" value="1"/>
</dbReference>
<evidence type="ECO:0000259" key="1">
    <source>
        <dbReference type="Pfam" id="PF13358"/>
    </source>
</evidence>
<dbReference type="VEuPathDB" id="FungiDB:KRP22_1281"/>
<dbReference type="eggNOG" id="ENOG502SEGW">
    <property type="taxonomic scope" value="Eukaryota"/>
</dbReference>